<dbReference type="EMBL" id="JAAIII010000003">
    <property type="protein sequence ID" value="NMM94057.1"/>
    <property type="molecule type" value="Genomic_DNA"/>
</dbReference>
<comment type="caution">
    <text evidence="3">The sequence shown here is derived from an EMBL/GenBank/DDBJ whole genome shotgun (WGS) entry which is preliminary data.</text>
</comment>
<gene>
    <name evidence="3" type="ORF">G1C95_1244</name>
</gene>
<dbReference type="SUPFAM" id="SSF55874">
    <property type="entry name" value="ATPase domain of HSP90 chaperone/DNA topoisomerase II/histidine kinase"/>
    <property type="match status" value="1"/>
</dbReference>
<dbReference type="InterPro" id="IPR032834">
    <property type="entry name" value="NatK-like_C"/>
</dbReference>
<dbReference type="InterPro" id="IPR036890">
    <property type="entry name" value="HATPase_C_sf"/>
</dbReference>
<keyword evidence="1" id="KW-1133">Transmembrane helix</keyword>
<organism evidence="3 4">
    <name type="scientific">Bifidobacterium oedipodis</name>
    <dbReference type="NCBI Taxonomy" id="2675322"/>
    <lineage>
        <taxon>Bacteria</taxon>
        <taxon>Bacillati</taxon>
        <taxon>Actinomycetota</taxon>
        <taxon>Actinomycetes</taxon>
        <taxon>Bifidobacteriales</taxon>
        <taxon>Bifidobacteriaceae</taxon>
        <taxon>Bifidobacterium</taxon>
    </lineage>
</organism>
<protein>
    <submittedName>
        <fullName evidence="3">Histidine kinase</fullName>
    </submittedName>
</protein>
<feature type="transmembrane region" description="Helical" evidence="1">
    <location>
        <begin position="59"/>
        <end position="75"/>
    </location>
</feature>
<evidence type="ECO:0000313" key="3">
    <source>
        <dbReference type="EMBL" id="NMM94057.1"/>
    </source>
</evidence>
<keyword evidence="3" id="KW-0808">Transferase</keyword>
<dbReference type="AlphaFoldDB" id="A0A7Y0EPP8"/>
<keyword evidence="4" id="KW-1185">Reference proteome</keyword>
<feature type="transmembrane region" description="Helical" evidence="1">
    <location>
        <begin position="36"/>
        <end position="53"/>
    </location>
</feature>
<dbReference type="Gene3D" id="3.30.565.10">
    <property type="entry name" value="Histidine kinase-like ATPase, C-terminal domain"/>
    <property type="match status" value="1"/>
</dbReference>
<feature type="transmembrane region" description="Helical" evidence="1">
    <location>
        <begin position="87"/>
        <end position="108"/>
    </location>
</feature>
<dbReference type="GO" id="GO:0016301">
    <property type="term" value="F:kinase activity"/>
    <property type="evidence" value="ECO:0007669"/>
    <property type="project" value="UniProtKB-KW"/>
</dbReference>
<accession>A0A7Y0EPP8</accession>
<proteinExistence type="predicted"/>
<feature type="transmembrane region" description="Helical" evidence="1">
    <location>
        <begin position="193"/>
        <end position="214"/>
    </location>
</feature>
<evidence type="ECO:0000259" key="2">
    <source>
        <dbReference type="Pfam" id="PF14501"/>
    </source>
</evidence>
<keyword evidence="3" id="KW-0418">Kinase</keyword>
<dbReference type="RefSeq" id="WP_169172097.1">
    <property type="nucleotide sequence ID" value="NZ_JAAIII010000003.1"/>
</dbReference>
<feature type="transmembrane region" description="Helical" evidence="1">
    <location>
        <begin position="161"/>
        <end position="181"/>
    </location>
</feature>
<feature type="domain" description="Sensor histidine kinase NatK-like C-terminal" evidence="2">
    <location>
        <begin position="335"/>
        <end position="440"/>
    </location>
</feature>
<keyword evidence="1" id="KW-0812">Transmembrane</keyword>
<dbReference type="Proteomes" id="UP000532194">
    <property type="component" value="Unassembled WGS sequence"/>
</dbReference>
<evidence type="ECO:0000313" key="4">
    <source>
        <dbReference type="Proteomes" id="UP000532194"/>
    </source>
</evidence>
<reference evidence="3 4" key="1">
    <citation type="submission" date="2020-02" db="EMBL/GenBank/DDBJ databases">
        <title>Characterization of phylogenetic diversity of novel bifidobacterial species isolated in Czech ZOOs.</title>
        <authorList>
            <person name="Lugli G.A."/>
            <person name="Vera N.B."/>
            <person name="Ventura M."/>
        </authorList>
    </citation>
    <scope>NUCLEOTIDE SEQUENCE [LARGE SCALE GENOMIC DNA]</scope>
    <source>
        <strain evidence="3 4">DSM 109957</strain>
    </source>
</reference>
<sequence>MQYVIAGISDQWEFLLPLALSVSVVWDRLRWSKRQTLAACALMALAFTIAGVGCGLLVTGIQIPFMILMTCLIPLHWRMSGLPFTRALFISATSLIPMMLCVDLSVIFNALVVGEDGLPLMQWPGMMMQWALTLILFAICNRPMRRLLLQLVDCPAISERAWSLAWLVPFLSASLFTVLSPTATDIEAAPSTALTFVLLLLLFTVLLVLFYVLLGAVARQSDLNAAATEANRQLTMRQMQQEHLNERIAAAQRVRHDLRQHLLTIRGFVDAKDGDGLLHYLDTLEASATVDTSIRYCEHFGANIIAVYYADRARTLGAAVDIAMDIPAAIALPEADLAVTLGNLLENAVDALAGCSASGETAKLTLRASATDQGPLFLIVSNTFEGDVSDLDAPAVPSTKHDGMGLGIQSVRRLAQERGGEARFTADQNTHTFTAEVVLPPAL</sequence>
<name>A0A7Y0EPP8_9BIFI</name>
<feature type="transmembrane region" description="Helical" evidence="1">
    <location>
        <begin position="120"/>
        <end position="140"/>
    </location>
</feature>
<keyword evidence="1" id="KW-0472">Membrane</keyword>
<evidence type="ECO:0000256" key="1">
    <source>
        <dbReference type="SAM" id="Phobius"/>
    </source>
</evidence>
<dbReference type="Pfam" id="PF14501">
    <property type="entry name" value="HATPase_c_5"/>
    <property type="match status" value="1"/>
</dbReference>